<organism evidence="2 3">
    <name type="scientific">Coccomyxa viridis</name>
    <dbReference type="NCBI Taxonomy" id="1274662"/>
    <lineage>
        <taxon>Eukaryota</taxon>
        <taxon>Viridiplantae</taxon>
        <taxon>Chlorophyta</taxon>
        <taxon>core chlorophytes</taxon>
        <taxon>Trebouxiophyceae</taxon>
        <taxon>Trebouxiophyceae incertae sedis</taxon>
        <taxon>Coccomyxaceae</taxon>
        <taxon>Coccomyxa</taxon>
    </lineage>
</organism>
<accession>A0ABP1FGZ9</accession>
<keyword evidence="3" id="KW-1185">Reference proteome</keyword>
<protein>
    <submittedName>
        <fullName evidence="2">G995 protein</fullName>
    </submittedName>
</protein>
<name>A0ABP1FGZ9_9CHLO</name>
<evidence type="ECO:0000256" key="1">
    <source>
        <dbReference type="SAM" id="MobiDB-lite"/>
    </source>
</evidence>
<evidence type="ECO:0000313" key="3">
    <source>
        <dbReference type="Proteomes" id="UP001497392"/>
    </source>
</evidence>
<gene>
    <name evidence="2" type="primary">g995</name>
    <name evidence="2" type="ORF">VP750_LOCUS863</name>
</gene>
<comment type="caution">
    <text evidence="2">The sequence shown here is derived from an EMBL/GenBank/DDBJ whole genome shotgun (WGS) entry which is preliminary data.</text>
</comment>
<evidence type="ECO:0000313" key="2">
    <source>
        <dbReference type="EMBL" id="CAL5219204.1"/>
    </source>
</evidence>
<feature type="compositionally biased region" description="Gly residues" evidence="1">
    <location>
        <begin position="43"/>
        <end position="64"/>
    </location>
</feature>
<sequence length="186" mass="19916">MTSGKKEGGNFNPFRNKKKEDAAKKALEEMFGGQQDVLAAYDAGGGNSGKGGGRRGGGGGGGDSEGGSFDFRQWLANLFQGLGKTGRSLGKTVAAILLLLSIFYASNFIKPLMRATINGLRWVLRLDGAGSRRTRRQPAPVPADSQATLGEHERSILAKYAQDDDEDQEEQQHSPSGEQDDDNDPE</sequence>
<proteinExistence type="predicted"/>
<reference evidence="2 3" key="1">
    <citation type="submission" date="2024-06" db="EMBL/GenBank/DDBJ databases">
        <authorList>
            <person name="Kraege A."/>
            <person name="Thomma B."/>
        </authorList>
    </citation>
    <scope>NUCLEOTIDE SEQUENCE [LARGE SCALE GENOMIC DNA]</scope>
</reference>
<dbReference type="EMBL" id="CAXHTA020000002">
    <property type="protein sequence ID" value="CAL5219204.1"/>
    <property type="molecule type" value="Genomic_DNA"/>
</dbReference>
<dbReference type="Proteomes" id="UP001497392">
    <property type="component" value="Unassembled WGS sequence"/>
</dbReference>
<feature type="region of interest" description="Disordered" evidence="1">
    <location>
        <begin position="1"/>
        <end position="22"/>
    </location>
</feature>
<feature type="region of interest" description="Disordered" evidence="1">
    <location>
        <begin position="131"/>
        <end position="186"/>
    </location>
</feature>
<feature type="region of interest" description="Disordered" evidence="1">
    <location>
        <begin position="42"/>
        <end position="64"/>
    </location>
</feature>